<name>A0A6M7WER5_RHILI</name>
<dbReference type="EMBL" id="CP033367">
    <property type="protein sequence ID" value="QKD02310.1"/>
    <property type="molecule type" value="Genomic_DNA"/>
</dbReference>
<dbReference type="RefSeq" id="WP_155256405.1">
    <property type="nucleotide sequence ID" value="NZ_CP033367.1"/>
</dbReference>
<dbReference type="Pfam" id="PF15593">
    <property type="entry name" value="Imm42"/>
    <property type="match status" value="1"/>
</dbReference>
<reference evidence="1 2" key="1">
    <citation type="submission" date="2018-10" db="EMBL/GenBank/DDBJ databases">
        <authorList>
            <person name="Perry B.J."/>
            <person name="Sullivan J.T."/>
            <person name="Murphy R.J.T."/>
            <person name="Ramsay J.P."/>
            <person name="Ronson C.W."/>
        </authorList>
    </citation>
    <scope>NUCLEOTIDE SEQUENCE [LARGE SCALE GENOMIC DNA]</scope>
    <source>
        <strain evidence="1 2">R88b</strain>
    </source>
</reference>
<sequence>MAAVVGDRTSFAIESAITQAFPNHAQGALGYFLIHIRGKAYGVHEPDASMLGCSFEAVNDRLRRRGTHQVLFLSTMDASQIAEAFLDAVYRQTARVDYFGLPAIEFTEILYGNAIVWAPDGDEAFDDGSHVLQFDVGNKVRLIAFVNTESPEDVGGTVVEEWLDDEVFYSVLSRWREQFAAEWVNKSIENHATSVSN</sequence>
<protein>
    <submittedName>
        <fullName evidence="1">Uncharacterized protein</fullName>
    </submittedName>
</protein>
<dbReference type="InterPro" id="IPR028958">
    <property type="entry name" value="Imm42"/>
</dbReference>
<dbReference type="AlphaFoldDB" id="A0A6M7WER5"/>
<evidence type="ECO:0000313" key="2">
    <source>
        <dbReference type="Proteomes" id="UP000503017"/>
    </source>
</evidence>
<proteinExistence type="predicted"/>
<dbReference type="Proteomes" id="UP000503017">
    <property type="component" value="Chromosome"/>
</dbReference>
<gene>
    <name evidence="1" type="ORF">EB235_13025</name>
</gene>
<accession>A0A6M7WER5</accession>
<evidence type="ECO:0000313" key="1">
    <source>
        <dbReference type="EMBL" id="QKD02310.1"/>
    </source>
</evidence>
<organism evidence="1 2">
    <name type="scientific">Mesorhizobium loti R88b</name>
    <dbReference type="NCBI Taxonomy" id="935548"/>
    <lineage>
        <taxon>Bacteria</taxon>
        <taxon>Pseudomonadati</taxon>
        <taxon>Pseudomonadota</taxon>
        <taxon>Alphaproteobacteria</taxon>
        <taxon>Hyphomicrobiales</taxon>
        <taxon>Phyllobacteriaceae</taxon>
        <taxon>Mesorhizobium</taxon>
    </lineage>
</organism>